<protein>
    <submittedName>
        <fullName evidence="1">Putative ATPase domain containing protein</fullName>
    </submittedName>
</protein>
<name>A0A6M3LUZ6_9ZZZZ</name>
<gene>
    <name evidence="1" type="ORF">MM415B06340_0004</name>
</gene>
<dbReference type="EMBL" id="MT143484">
    <property type="protein sequence ID" value="QJA97332.1"/>
    <property type="molecule type" value="Genomic_DNA"/>
</dbReference>
<dbReference type="Pfam" id="PF13479">
    <property type="entry name" value="AAA_24"/>
    <property type="match status" value="1"/>
</dbReference>
<sequence length="259" mass="28893">MSLDIKVELEQLNTMYKDTQQNQTFNALIYGEMGTGKTNLAKTCRKPVLIHSFDPGGTKTVRDDIGKGIFVDTRYEVEDARSPSAFEAWDKEYHRLKKENFFNSMGTFIVDSATTWSASAMNVILKKAGRAGGTPQQNDYLPAMIMIENAIKDMIGLPCDCILLCHTDTDKDEASGRMFVGPSFVGKLKVRVPLLFDEVYMAVAKETSKGAEYSLLTQNTGLYKARTRLGAMKRFEAYEAQDIKGLLKKAGFDVADKAY</sequence>
<organism evidence="1">
    <name type="scientific">viral metagenome</name>
    <dbReference type="NCBI Taxonomy" id="1070528"/>
    <lineage>
        <taxon>unclassified sequences</taxon>
        <taxon>metagenomes</taxon>
        <taxon>organismal metagenomes</taxon>
    </lineage>
</organism>
<accession>A0A6M3LUZ6</accession>
<proteinExistence type="predicted"/>
<reference evidence="1" key="1">
    <citation type="submission" date="2020-03" db="EMBL/GenBank/DDBJ databases">
        <title>The deep terrestrial virosphere.</title>
        <authorList>
            <person name="Holmfeldt K."/>
            <person name="Nilsson E."/>
            <person name="Simone D."/>
            <person name="Lopez-Fernandez M."/>
            <person name="Wu X."/>
            <person name="de Brujin I."/>
            <person name="Lundin D."/>
            <person name="Andersson A."/>
            <person name="Bertilsson S."/>
            <person name="Dopson M."/>
        </authorList>
    </citation>
    <scope>NUCLEOTIDE SEQUENCE</scope>
    <source>
        <strain evidence="1">MM415B06340</strain>
    </source>
</reference>
<evidence type="ECO:0000313" key="1">
    <source>
        <dbReference type="EMBL" id="QJA97332.1"/>
    </source>
</evidence>
<dbReference type="AlphaFoldDB" id="A0A6M3LUZ6"/>